<dbReference type="EMBL" id="UINC01062047">
    <property type="protein sequence ID" value="SVB88273.1"/>
    <property type="molecule type" value="Genomic_DNA"/>
</dbReference>
<organism evidence="1">
    <name type="scientific">marine metagenome</name>
    <dbReference type="NCBI Taxonomy" id="408172"/>
    <lineage>
        <taxon>unclassified sequences</taxon>
        <taxon>metagenomes</taxon>
        <taxon>ecological metagenomes</taxon>
    </lineage>
</organism>
<dbReference type="SUPFAM" id="SSF52518">
    <property type="entry name" value="Thiamin diphosphate-binding fold (THDP-binding)"/>
    <property type="match status" value="1"/>
</dbReference>
<name>A0A382HNP6_9ZZZZ</name>
<dbReference type="InterPro" id="IPR029061">
    <property type="entry name" value="THDP-binding"/>
</dbReference>
<gene>
    <name evidence="1" type="ORF">METZ01_LOCUS241127</name>
</gene>
<evidence type="ECO:0008006" key="2">
    <source>
        <dbReference type="Google" id="ProtNLM"/>
    </source>
</evidence>
<proteinExistence type="predicted"/>
<evidence type="ECO:0000313" key="1">
    <source>
        <dbReference type="EMBL" id="SVB88273.1"/>
    </source>
</evidence>
<dbReference type="Gene3D" id="3.40.50.970">
    <property type="match status" value="1"/>
</dbReference>
<reference evidence="1" key="1">
    <citation type="submission" date="2018-05" db="EMBL/GenBank/DDBJ databases">
        <authorList>
            <person name="Lanie J.A."/>
            <person name="Ng W.-L."/>
            <person name="Kazmierczak K.M."/>
            <person name="Andrzejewski T.M."/>
            <person name="Davidsen T.M."/>
            <person name="Wayne K.J."/>
            <person name="Tettelin H."/>
            <person name="Glass J.I."/>
            <person name="Rusch D."/>
            <person name="Podicherti R."/>
            <person name="Tsui H.-C.T."/>
            <person name="Winkler M.E."/>
        </authorList>
    </citation>
    <scope>NUCLEOTIDE SEQUENCE</scope>
</reference>
<dbReference type="AlphaFoldDB" id="A0A382HNP6"/>
<feature type="non-terminal residue" evidence="1">
    <location>
        <position position="85"/>
    </location>
</feature>
<sequence length="85" mass="9641">MTYFEELKRSMDFLAKDEKTIFIGQAVAYAGTAMTNTLKDVPKNKLREMPVTEELQMGVTTGLALDGWIPISIFPRWNFLLLAVN</sequence>
<accession>A0A382HNP6</accession>
<protein>
    <recommendedName>
        <fullName evidence="2">Transketolase-like pyrimidine-binding domain-containing protein</fullName>
    </recommendedName>
</protein>